<organism evidence="6 7">
    <name type="scientific">Enteractinococcus helveticum</name>
    <dbReference type="NCBI Taxonomy" id="1837282"/>
    <lineage>
        <taxon>Bacteria</taxon>
        <taxon>Bacillati</taxon>
        <taxon>Actinomycetota</taxon>
        <taxon>Actinomycetes</taxon>
        <taxon>Micrococcales</taxon>
        <taxon>Micrococcaceae</taxon>
    </lineage>
</organism>
<dbReference type="AlphaFoldDB" id="A0A921FPU3"/>
<dbReference type="NCBIfam" id="NF002270">
    <property type="entry name" value="PRK01202.1"/>
    <property type="match status" value="1"/>
</dbReference>
<dbReference type="CDD" id="cd06848">
    <property type="entry name" value="GCS_H"/>
    <property type="match status" value="1"/>
</dbReference>
<reference evidence="6" key="2">
    <citation type="submission" date="2021-09" db="EMBL/GenBank/DDBJ databases">
        <authorList>
            <person name="Gilroy R."/>
        </authorList>
    </citation>
    <scope>NUCLEOTIDE SEQUENCE</scope>
    <source>
        <strain evidence="6">ChiHjej13B12-14962</strain>
    </source>
</reference>
<evidence type="ECO:0000313" key="6">
    <source>
        <dbReference type="EMBL" id="HJF14942.1"/>
    </source>
</evidence>
<dbReference type="EMBL" id="DYXC01000098">
    <property type="protein sequence ID" value="HJF14942.1"/>
    <property type="molecule type" value="Genomic_DNA"/>
</dbReference>
<comment type="similarity">
    <text evidence="1 3">Belongs to the GcvH family.</text>
</comment>
<comment type="caution">
    <text evidence="6">The sequence shown here is derived from an EMBL/GenBank/DDBJ whole genome shotgun (WGS) entry which is preliminary data.</text>
</comment>
<evidence type="ECO:0000256" key="3">
    <source>
        <dbReference type="HAMAP-Rule" id="MF_00272"/>
    </source>
</evidence>
<dbReference type="HAMAP" id="MF_00272">
    <property type="entry name" value="GcvH"/>
    <property type="match status" value="1"/>
</dbReference>
<dbReference type="PROSITE" id="PS50968">
    <property type="entry name" value="BIOTINYL_LIPOYL"/>
    <property type="match status" value="1"/>
</dbReference>
<keyword evidence="2 3" id="KW-0450">Lipoyl</keyword>
<proteinExistence type="inferred from homology"/>
<dbReference type="InterPro" id="IPR017453">
    <property type="entry name" value="GCV_H_sub"/>
</dbReference>
<feature type="modified residue" description="N6-lipoyllysine" evidence="3 4">
    <location>
        <position position="63"/>
    </location>
</feature>
<evidence type="ECO:0000313" key="7">
    <source>
        <dbReference type="Proteomes" id="UP000703315"/>
    </source>
</evidence>
<dbReference type="InterPro" id="IPR011053">
    <property type="entry name" value="Single_hybrid_motif"/>
</dbReference>
<dbReference type="GO" id="GO:0005960">
    <property type="term" value="C:glycine cleavage complex"/>
    <property type="evidence" value="ECO:0007669"/>
    <property type="project" value="InterPro"/>
</dbReference>
<accession>A0A921FPU3</accession>
<dbReference type="GO" id="GO:0019464">
    <property type="term" value="P:glycine decarboxylation via glycine cleavage system"/>
    <property type="evidence" value="ECO:0007669"/>
    <property type="project" value="UniProtKB-UniRule"/>
</dbReference>
<dbReference type="InterPro" id="IPR033753">
    <property type="entry name" value="GCV_H/Fam206"/>
</dbReference>
<comment type="subunit">
    <text evidence="3">The glycine cleavage system is composed of four proteins: P, T, L and H.</text>
</comment>
<evidence type="ECO:0000256" key="1">
    <source>
        <dbReference type="ARBA" id="ARBA00009249"/>
    </source>
</evidence>
<dbReference type="PROSITE" id="PS00189">
    <property type="entry name" value="LIPOYL"/>
    <property type="match status" value="1"/>
</dbReference>
<dbReference type="PANTHER" id="PTHR11715">
    <property type="entry name" value="GLYCINE CLEAVAGE SYSTEM H PROTEIN"/>
    <property type="match status" value="1"/>
</dbReference>
<evidence type="ECO:0000256" key="2">
    <source>
        <dbReference type="ARBA" id="ARBA00022823"/>
    </source>
</evidence>
<dbReference type="GO" id="GO:0009249">
    <property type="term" value="P:protein lipoylation"/>
    <property type="evidence" value="ECO:0007669"/>
    <property type="project" value="TreeGrafter"/>
</dbReference>
<evidence type="ECO:0000259" key="5">
    <source>
        <dbReference type="PROSITE" id="PS50968"/>
    </source>
</evidence>
<dbReference type="SUPFAM" id="SSF51230">
    <property type="entry name" value="Single hybrid motif"/>
    <property type="match status" value="1"/>
</dbReference>
<dbReference type="GO" id="GO:0005829">
    <property type="term" value="C:cytosol"/>
    <property type="evidence" value="ECO:0007669"/>
    <property type="project" value="TreeGrafter"/>
</dbReference>
<dbReference type="Gene3D" id="2.40.50.100">
    <property type="match status" value="1"/>
</dbReference>
<sequence length="126" mass="13712">MTVVKSDLRYSAEHEWLNDEDPVRIGITAYAADQLGDVVFAELPEAGDTVTAGEVCGELESTKSVSELYSPVTGTVVEVNEDVIQNPERINEEPYGAGWLFTVDVTEEGELLTPEQYAEQTGASVE</sequence>
<protein>
    <recommendedName>
        <fullName evidence="3">Glycine cleavage system H protein</fullName>
    </recommendedName>
</protein>
<reference evidence="6" key="1">
    <citation type="journal article" date="2021" name="PeerJ">
        <title>Extensive microbial diversity within the chicken gut microbiome revealed by metagenomics and culture.</title>
        <authorList>
            <person name="Gilroy R."/>
            <person name="Ravi A."/>
            <person name="Getino M."/>
            <person name="Pursley I."/>
            <person name="Horton D.L."/>
            <person name="Alikhan N.F."/>
            <person name="Baker D."/>
            <person name="Gharbi K."/>
            <person name="Hall N."/>
            <person name="Watson M."/>
            <person name="Adriaenssens E.M."/>
            <person name="Foster-Nyarko E."/>
            <person name="Jarju S."/>
            <person name="Secka A."/>
            <person name="Antonio M."/>
            <person name="Oren A."/>
            <person name="Chaudhuri R.R."/>
            <person name="La Ragione R."/>
            <person name="Hildebrand F."/>
            <person name="Pallen M.J."/>
        </authorList>
    </citation>
    <scope>NUCLEOTIDE SEQUENCE</scope>
    <source>
        <strain evidence="6">ChiHjej13B12-14962</strain>
    </source>
</reference>
<dbReference type="Proteomes" id="UP000703315">
    <property type="component" value="Unassembled WGS sequence"/>
</dbReference>
<dbReference type="Pfam" id="PF01597">
    <property type="entry name" value="GCV_H"/>
    <property type="match status" value="1"/>
</dbReference>
<feature type="domain" description="Lipoyl-binding" evidence="5">
    <location>
        <begin position="22"/>
        <end position="104"/>
    </location>
</feature>
<dbReference type="InterPro" id="IPR003016">
    <property type="entry name" value="2-oxoA_DH_lipoyl-BS"/>
</dbReference>
<gene>
    <name evidence="3 6" type="primary">gcvH</name>
    <name evidence="6" type="ORF">K8V32_09110</name>
</gene>
<name>A0A921FPU3_9MICC</name>
<comment type="cofactor">
    <cofactor evidence="3">
        <name>(R)-lipoate</name>
        <dbReference type="ChEBI" id="CHEBI:83088"/>
    </cofactor>
    <text evidence="3">Binds 1 lipoyl cofactor covalently.</text>
</comment>
<comment type="function">
    <text evidence="3">The glycine cleavage system catalyzes the degradation of glycine. The H protein shuttles the methylamine group of glycine from the P protein to the T protein.</text>
</comment>
<dbReference type="InterPro" id="IPR000089">
    <property type="entry name" value="Biotin_lipoyl"/>
</dbReference>
<dbReference type="InterPro" id="IPR002930">
    <property type="entry name" value="GCV_H"/>
</dbReference>
<evidence type="ECO:0000256" key="4">
    <source>
        <dbReference type="PIRSR" id="PIRSR617453-50"/>
    </source>
</evidence>
<dbReference type="PANTHER" id="PTHR11715:SF3">
    <property type="entry name" value="GLYCINE CLEAVAGE SYSTEM H PROTEIN-RELATED"/>
    <property type="match status" value="1"/>
</dbReference>
<dbReference type="RefSeq" id="WP_303906125.1">
    <property type="nucleotide sequence ID" value="NZ_DYXC01000098.1"/>
</dbReference>
<dbReference type="NCBIfam" id="TIGR00527">
    <property type="entry name" value="gcvH"/>
    <property type="match status" value="1"/>
</dbReference>